<keyword evidence="2" id="KW-0167">Capsid protein</keyword>
<dbReference type="InterPro" id="IPR002575">
    <property type="entry name" value="Aminoglycoside_PTrfase"/>
</dbReference>
<evidence type="ECO:0000259" key="1">
    <source>
        <dbReference type="Pfam" id="PF01636"/>
    </source>
</evidence>
<protein>
    <submittedName>
        <fullName evidence="2">Spore coat protein YsxE</fullName>
    </submittedName>
</protein>
<gene>
    <name evidence="2" type="primary">ysxE</name>
    <name evidence="2" type="ORF">ELQ35_14450</name>
</gene>
<dbReference type="PANTHER" id="PTHR39179:SF3">
    <property type="entry name" value="COTS-RELATED PROTEIN"/>
    <property type="match status" value="1"/>
</dbReference>
<keyword evidence="2" id="KW-0946">Virion</keyword>
<comment type="caution">
    <text evidence="2">The sequence shown here is derived from an EMBL/GenBank/DDBJ whole genome shotgun (WGS) entry which is preliminary data.</text>
</comment>
<dbReference type="EMBL" id="RYZZ01000020">
    <property type="protein sequence ID" value="RUQ27853.1"/>
    <property type="molecule type" value="Genomic_DNA"/>
</dbReference>
<dbReference type="InterPro" id="IPR011009">
    <property type="entry name" value="Kinase-like_dom_sf"/>
</dbReference>
<keyword evidence="3" id="KW-1185">Reference proteome</keyword>
<organism evidence="2 3">
    <name type="scientific">Peribacillus cavernae</name>
    <dbReference type="NCBI Taxonomy" id="1674310"/>
    <lineage>
        <taxon>Bacteria</taxon>
        <taxon>Bacillati</taxon>
        <taxon>Bacillota</taxon>
        <taxon>Bacilli</taxon>
        <taxon>Bacillales</taxon>
        <taxon>Bacillaceae</taxon>
        <taxon>Peribacillus</taxon>
    </lineage>
</organism>
<evidence type="ECO:0000313" key="3">
    <source>
        <dbReference type="Proteomes" id="UP000267430"/>
    </source>
</evidence>
<dbReference type="Proteomes" id="UP000267430">
    <property type="component" value="Unassembled WGS sequence"/>
</dbReference>
<dbReference type="OrthoDB" id="2379727at2"/>
<sequence length="339" mass="40903">MEAEAILQYYSLHVNYVENYGKVKKIYSDKGVFALKTISPHAGMDFFRNIQHLYQRGYNRIVPIYPAVDGRYAVLDNGKLYYLMPWLLDKETEERDERHMRLFRELARMHALSVKEIPVNKENREEHYQQTTEQWKKQREFIEEFVHSCEKKWYMSPFELLFCMYFTDILQALKYAEKKLEEWYEKTKDDEKVRTVVTHGKLSIQHFIYDDRGYGHFINLEDSKIVPPHFDLLPFLVTSARTYPTQGDEYVNWLYNYLTYFPLREEEMLLFQSYLAYPGSSIQSVRNYFEKKGGKSELAYVSQLQRQYWLLKNIEYVVTKIEEMEQKKKEAAQDEQPQE</sequence>
<feature type="domain" description="Aminoglycoside phosphotransferase" evidence="1">
    <location>
        <begin position="33"/>
        <end position="240"/>
    </location>
</feature>
<proteinExistence type="predicted"/>
<name>A0A433HI26_9BACI</name>
<dbReference type="InterPro" id="IPR014253">
    <property type="entry name" value="Spore_coat_YsxE"/>
</dbReference>
<dbReference type="Pfam" id="PF01636">
    <property type="entry name" value="APH"/>
    <property type="match status" value="1"/>
</dbReference>
<evidence type="ECO:0000313" key="2">
    <source>
        <dbReference type="EMBL" id="RUQ27853.1"/>
    </source>
</evidence>
<dbReference type="AlphaFoldDB" id="A0A433HI26"/>
<dbReference type="PANTHER" id="PTHR39179">
    <property type="entry name" value="SPORE COAT PROTEIN I"/>
    <property type="match status" value="1"/>
</dbReference>
<dbReference type="SUPFAM" id="SSF56112">
    <property type="entry name" value="Protein kinase-like (PK-like)"/>
    <property type="match status" value="1"/>
</dbReference>
<dbReference type="InterPro" id="IPR047175">
    <property type="entry name" value="CotS-like"/>
</dbReference>
<reference evidence="2 3" key="1">
    <citation type="submission" date="2018-12" db="EMBL/GenBank/DDBJ databases">
        <title>Bacillus chawlae sp. nov., Bacillus glennii sp. nov., and Bacillus saganii sp. nov. Isolated from the Vehicle Assembly Building at Kennedy Space Center where the Viking Spacecraft were Assembled.</title>
        <authorList>
            <person name="Seuylemezian A."/>
            <person name="Vaishampayan P."/>
        </authorList>
    </citation>
    <scope>NUCLEOTIDE SEQUENCE [LARGE SCALE GENOMIC DNA]</scope>
    <source>
        <strain evidence="2 3">L5</strain>
    </source>
</reference>
<dbReference type="Gene3D" id="3.30.200.20">
    <property type="entry name" value="Phosphorylase Kinase, domain 1"/>
    <property type="match status" value="1"/>
</dbReference>
<dbReference type="GO" id="GO:0042601">
    <property type="term" value="C:endospore-forming forespore"/>
    <property type="evidence" value="ECO:0007669"/>
    <property type="project" value="TreeGrafter"/>
</dbReference>
<dbReference type="NCBIfam" id="TIGR02904">
    <property type="entry name" value="spore_ysxE"/>
    <property type="match status" value="1"/>
</dbReference>
<accession>A0A433HI26</accession>
<dbReference type="Gene3D" id="3.90.1200.10">
    <property type="match status" value="1"/>
</dbReference>